<evidence type="ECO:0000256" key="1">
    <source>
        <dbReference type="ARBA" id="ARBA00022801"/>
    </source>
</evidence>
<dbReference type="Pfam" id="PF03403">
    <property type="entry name" value="PAF-AH_p_II"/>
    <property type="match status" value="1"/>
</dbReference>
<accession>A0A2T0Q391</accession>
<sequence length="390" mass="42028">MLALAAVVSGAPAVAAEAGGERAAAFALPEPTGRYDVGTLEMRLVDEERLTGGRAREVMVSLWYPARHRPGRAPVPYLNAELAGHYDRNAAMLGLEPGDVDFASAETHAQDRAPVFPGRAERPVVLYSPGGGNPRAFGTTLVEELASRGYIVVAMDHLGQAPIRFPDRFELPADSPDMAAAMRERVADVRFTLDQLELLADGGNPDAGGNRLPRGLGAAMDLSHTGMFGHSMGGFASAETMLDEPRIDAGINLDGSMNPPYGEAAERGVDRPFMLFGAGVSGPADEPHNHLYAPEWASFWHNSTGWRRDLYLADGEHMSFADLQTFLPQIDAQIPLDEALMASLGTVDPARSLAVQRAYVTAFFDQHLRGRHQPLLDADSPAYPEVTFVE</sequence>
<keyword evidence="5" id="KW-1185">Reference proteome</keyword>
<comment type="caution">
    <text evidence="4">The sequence shown here is derived from an EMBL/GenBank/DDBJ whole genome shotgun (WGS) entry which is preliminary data.</text>
</comment>
<keyword evidence="1 4" id="KW-0378">Hydrolase</keyword>
<dbReference type="RefSeq" id="WP_211302963.1">
    <property type="nucleotide sequence ID" value="NZ_PVZC01000005.1"/>
</dbReference>
<dbReference type="AlphaFoldDB" id="A0A2T0Q391"/>
<dbReference type="PANTHER" id="PTHR10272:SF0">
    <property type="entry name" value="PLATELET-ACTIVATING FACTOR ACETYLHYDROLASE"/>
    <property type="match status" value="1"/>
</dbReference>
<dbReference type="GO" id="GO:0016042">
    <property type="term" value="P:lipid catabolic process"/>
    <property type="evidence" value="ECO:0007669"/>
    <property type="project" value="UniProtKB-KW"/>
</dbReference>
<dbReference type="Proteomes" id="UP000237846">
    <property type="component" value="Unassembled WGS sequence"/>
</dbReference>
<protein>
    <submittedName>
        <fullName evidence="4">Putative dienelactone hydrolase</fullName>
    </submittedName>
</protein>
<evidence type="ECO:0000256" key="2">
    <source>
        <dbReference type="ARBA" id="ARBA00022963"/>
    </source>
</evidence>
<keyword evidence="2" id="KW-0442">Lipid degradation</keyword>
<evidence type="ECO:0000313" key="5">
    <source>
        <dbReference type="Proteomes" id="UP000237846"/>
    </source>
</evidence>
<dbReference type="Gene3D" id="3.40.50.1820">
    <property type="entry name" value="alpha/beta hydrolase"/>
    <property type="match status" value="1"/>
</dbReference>
<organism evidence="4 5">
    <name type="scientific">Allonocardiopsis opalescens</name>
    <dbReference type="NCBI Taxonomy" id="1144618"/>
    <lineage>
        <taxon>Bacteria</taxon>
        <taxon>Bacillati</taxon>
        <taxon>Actinomycetota</taxon>
        <taxon>Actinomycetes</taxon>
        <taxon>Streptosporangiales</taxon>
        <taxon>Allonocardiopsis</taxon>
    </lineage>
</organism>
<gene>
    <name evidence="4" type="ORF">CLV72_105491</name>
</gene>
<dbReference type="InterPro" id="IPR029058">
    <property type="entry name" value="AB_hydrolase_fold"/>
</dbReference>
<dbReference type="EMBL" id="PVZC01000005">
    <property type="protein sequence ID" value="PRX98138.1"/>
    <property type="molecule type" value="Genomic_DNA"/>
</dbReference>
<dbReference type="PANTHER" id="PTHR10272">
    <property type="entry name" value="PLATELET-ACTIVATING FACTOR ACETYLHYDROLASE"/>
    <property type="match status" value="1"/>
</dbReference>
<reference evidence="4 5" key="1">
    <citation type="submission" date="2018-03" db="EMBL/GenBank/DDBJ databases">
        <title>Genomic Encyclopedia of Archaeal and Bacterial Type Strains, Phase II (KMG-II): from individual species to whole genera.</title>
        <authorList>
            <person name="Goeker M."/>
        </authorList>
    </citation>
    <scope>NUCLEOTIDE SEQUENCE [LARGE SCALE GENOMIC DNA]</scope>
    <source>
        <strain evidence="4 5">DSM 45601</strain>
    </source>
</reference>
<dbReference type="SUPFAM" id="SSF53474">
    <property type="entry name" value="alpha/beta-Hydrolases"/>
    <property type="match status" value="1"/>
</dbReference>
<evidence type="ECO:0000313" key="4">
    <source>
        <dbReference type="EMBL" id="PRX98138.1"/>
    </source>
</evidence>
<keyword evidence="3" id="KW-0443">Lipid metabolism</keyword>
<dbReference type="GO" id="GO:0003847">
    <property type="term" value="F:1-alkyl-2-acetylglycerophosphocholine esterase activity"/>
    <property type="evidence" value="ECO:0007669"/>
    <property type="project" value="TreeGrafter"/>
</dbReference>
<proteinExistence type="predicted"/>
<evidence type="ECO:0000256" key="3">
    <source>
        <dbReference type="ARBA" id="ARBA00023098"/>
    </source>
</evidence>
<name>A0A2T0Q391_9ACTN</name>